<sequence length="613" mass="71499">MRKKKIQILLLATAFLFLMDGVIPVKAQERKLGRVERRADRNFVGQKFNKAMMQYETALKKEENVQNQAALHLKIARLYFMVRDYNWAIEHYEKAMEQERDLFLVDDVCDYIDALRFQGQARKAEAICLDNAYKDQYSRYQRYQNTLEALAMRHSVQGFPGFTAKRLSLNTPNAEYWVGNYGEQPFYAISYSKFNDPGKLFFHRTHYYELKEAGEKVMAQKSPRYSDYFRRIPVDLQNGPVTFSSDMKMMVTTVIEYDKKNVSVEMVNKKHRPFRTKLYYSVIKSQSKRFGKYIPIFPQNPENSYAHPYLFNDGKSLLFTSDMPGGFGGFDLYVVHWDEEMQEWGTPMNLGADVNTEGNEIFPILYEGHLIFSSNGLPGFGGYDLFNVDYDHEGVIPGSVRHFPYPVNSVFNDYFMCPLDLRTAYFVSDREMKFRDDIYYLQTEEDLGVQRGDPYFGMSEESAILGGVLLLNGATEAVTKEIISLKQYAPEGLLMTLYFNFDSDKLTTESIQCLERFINEMGTYYFSELRFDGFADEMGSDNYNYALSARRAKRVAEFLQNHGVNINFNIKAHGKVKLSPEEIKEEMEKQSEGNIDWIQLNRRARRVEIYHKR</sequence>
<dbReference type="PROSITE" id="PS51123">
    <property type="entry name" value="OMPA_2"/>
    <property type="match status" value="1"/>
</dbReference>
<feature type="domain" description="OmpA-like" evidence="5">
    <location>
        <begin position="486"/>
        <end position="613"/>
    </location>
</feature>
<dbReference type="SUPFAM" id="SSF48452">
    <property type="entry name" value="TPR-like"/>
    <property type="match status" value="1"/>
</dbReference>
<dbReference type="PRINTS" id="PR01021">
    <property type="entry name" value="OMPADOMAIN"/>
</dbReference>
<dbReference type="PROSITE" id="PS50005">
    <property type="entry name" value="TPR"/>
    <property type="match status" value="1"/>
</dbReference>
<evidence type="ECO:0000313" key="7">
    <source>
        <dbReference type="Proteomes" id="UP000270673"/>
    </source>
</evidence>
<dbReference type="RefSeq" id="WP_106624905.1">
    <property type="nucleotide sequence ID" value="NZ_CP032819.1"/>
</dbReference>
<organism evidence="6 7">
    <name type="scientific">Butyricimonas faecalis</name>
    <dbReference type="NCBI Taxonomy" id="2093856"/>
    <lineage>
        <taxon>Bacteria</taxon>
        <taxon>Pseudomonadati</taxon>
        <taxon>Bacteroidota</taxon>
        <taxon>Bacteroidia</taxon>
        <taxon>Bacteroidales</taxon>
        <taxon>Odoribacteraceae</taxon>
        <taxon>Butyricimonas</taxon>
    </lineage>
</organism>
<reference evidence="6 7" key="1">
    <citation type="submission" date="2018-10" db="EMBL/GenBank/DDBJ databases">
        <title>Butyricimonas faecalis sp. nov., isolated from human faeces and emended description of the genus Butyricimonas.</title>
        <authorList>
            <person name="Le Roy T."/>
            <person name="Van der Smissen P."/>
            <person name="Paquot A."/>
            <person name="Delzenne N."/>
            <person name="Muccioli G."/>
            <person name="Collet J.-F."/>
            <person name="Cani P.D."/>
        </authorList>
    </citation>
    <scope>NUCLEOTIDE SEQUENCE [LARGE SCALE GENOMIC DNA]</scope>
    <source>
        <strain evidence="6 7">H184</strain>
    </source>
</reference>
<name>A0A3Q9ILN1_9BACT</name>
<dbReference type="InterPro" id="IPR036737">
    <property type="entry name" value="OmpA-like_sf"/>
</dbReference>
<proteinExistence type="predicted"/>
<accession>A0A3Q9ILN1</accession>
<dbReference type="Gene3D" id="1.25.40.10">
    <property type="entry name" value="Tetratricopeptide repeat domain"/>
    <property type="match status" value="1"/>
</dbReference>
<gene>
    <name evidence="6" type="ORF">D8S85_03575</name>
</gene>
<dbReference type="Pfam" id="PF00691">
    <property type="entry name" value="OmpA"/>
    <property type="match status" value="1"/>
</dbReference>
<dbReference type="KEGG" id="buy:D8S85_03575"/>
<evidence type="ECO:0000256" key="3">
    <source>
        <dbReference type="PROSITE-ProRule" id="PRU00339"/>
    </source>
</evidence>
<dbReference type="CDD" id="cd07185">
    <property type="entry name" value="OmpA_C-like"/>
    <property type="match status" value="1"/>
</dbReference>
<dbReference type="OrthoDB" id="1488841at2"/>
<evidence type="ECO:0000256" key="2">
    <source>
        <dbReference type="ARBA" id="ARBA00023136"/>
    </source>
</evidence>
<dbReference type="AlphaFoldDB" id="A0A3Q9ILN1"/>
<dbReference type="Gene3D" id="3.30.1330.60">
    <property type="entry name" value="OmpA-like domain"/>
    <property type="match status" value="1"/>
</dbReference>
<dbReference type="InterPro" id="IPR019734">
    <property type="entry name" value="TPR_rpt"/>
</dbReference>
<comment type="subcellular location">
    <subcellularLocation>
        <location evidence="1">Membrane</location>
    </subcellularLocation>
</comment>
<evidence type="ECO:0000256" key="1">
    <source>
        <dbReference type="ARBA" id="ARBA00004370"/>
    </source>
</evidence>
<evidence type="ECO:0000313" key="6">
    <source>
        <dbReference type="EMBL" id="AZS28722.1"/>
    </source>
</evidence>
<dbReference type="SMART" id="SM00028">
    <property type="entry name" value="TPR"/>
    <property type="match status" value="1"/>
</dbReference>
<dbReference type="EMBL" id="CP032819">
    <property type="protein sequence ID" value="AZS28722.1"/>
    <property type="molecule type" value="Genomic_DNA"/>
</dbReference>
<evidence type="ECO:0000259" key="5">
    <source>
        <dbReference type="PROSITE" id="PS51123"/>
    </source>
</evidence>
<dbReference type="Pfam" id="PF07676">
    <property type="entry name" value="PD40"/>
    <property type="match status" value="1"/>
</dbReference>
<dbReference type="InterPro" id="IPR006665">
    <property type="entry name" value="OmpA-like"/>
</dbReference>
<dbReference type="InterPro" id="IPR006664">
    <property type="entry name" value="OMP_bac"/>
</dbReference>
<keyword evidence="3" id="KW-0802">TPR repeat</keyword>
<dbReference type="InterPro" id="IPR011659">
    <property type="entry name" value="WD40"/>
</dbReference>
<keyword evidence="7" id="KW-1185">Reference proteome</keyword>
<dbReference type="SUPFAM" id="SSF103088">
    <property type="entry name" value="OmpA-like"/>
    <property type="match status" value="1"/>
</dbReference>
<dbReference type="InterPro" id="IPR011990">
    <property type="entry name" value="TPR-like_helical_dom_sf"/>
</dbReference>
<feature type="repeat" description="TPR" evidence="3">
    <location>
        <begin position="69"/>
        <end position="102"/>
    </location>
</feature>
<dbReference type="Proteomes" id="UP000270673">
    <property type="component" value="Chromosome"/>
</dbReference>
<evidence type="ECO:0000256" key="4">
    <source>
        <dbReference type="PROSITE-ProRule" id="PRU00473"/>
    </source>
</evidence>
<dbReference type="GO" id="GO:0016020">
    <property type="term" value="C:membrane"/>
    <property type="evidence" value="ECO:0007669"/>
    <property type="project" value="UniProtKB-SubCell"/>
</dbReference>
<keyword evidence="2 4" id="KW-0472">Membrane</keyword>
<protein>
    <submittedName>
        <fullName evidence="6">OmpA family protein</fullName>
    </submittedName>
</protein>